<reference evidence="2" key="2">
    <citation type="submission" date="2021-03" db="UniProtKB">
        <authorList>
            <consortium name="EnsemblPlants"/>
        </authorList>
    </citation>
    <scope>IDENTIFICATION</scope>
</reference>
<dbReference type="EnsemblPlants" id="AUR62037400-RA">
    <property type="protein sequence ID" value="AUR62037400-RA:cds"/>
    <property type="gene ID" value="AUR62037400"/>
</dbReference>
<name>A0A803MYP7_CHEQI</name>
<dbReference type="Proteomes" id="UP000596660">
    <property type="component" value="Unplaced"/>
</dbReference>
<evidence type="ECO:0000313" key="2">
    <source>
        <dbReference type="EnsemblPlants" id="AUR62037400-RA:cds"/>
    </source>
</evidence>
<dbReference type="InterPro" id="IPR046533">
    <property type="entry name" value="DUF6598"/>
</dbReference>
<dbReference type="Pfam" id="PF20241">
    <property type="entry name" value="DUF6598"/>
    <property type="match status" value="1"/>
</dbReference>
<dbReference type="AlphaFoldDB" id="A0A803MYP7"/>
<dbReference type="Gramene" id="AUR62037400-RA">
    <property type="protein sequence ID" value="AUR62037400-RA:cds"/>
    <property type="gene ID" value="AUR62037400"/>
</dbReference>
<evidence type="ECO:0000259" key="1">
    <source>
        <dbReference type="Pfam" id="PF20241"/>
    </source>
</evidence>
<accession>A0A803MYP7</accession>
<evidence type="ECO:0000313" key="3">
    <source>
        <dbReference type="Proteomes" id="UP000596660"/>
    </source>
</evidence>
<organism evidence="2 3">
    <name type="scientific">Chenopodium quinoa</name>
    <name type="common">Quinoa</name>
    <dbReference type="NCBI Taxonomy" id="63459"/>
    <lineage>
        <taxon>Eukaryota</taxon>
        <taxon>Viridiplantae</taxon>
        <taxon>Streptophyta</taxon>
        <taxon>Embryophyta</taxon>
        <taxon>Tracheophyta</taxon>
        <taxon>Spermatophyta</taxon>
        <taxon>Magnoliopsida</taxon>
        <taxon>eudicotyledons</taxon>
        <taxon>Gunneridae</taxon>
        <taxon>Pentapetalae</taxon>
        <taxon>Caryophyllales</taxon>
        <taxon>Chenopodiaceae</taxon>
        <taxon>Chenopodioideae</taxon>
        <taxon>Atripliceae</taxon>
        <taxon>Chenopodium</taxon>
    </lineage>
</organism>
<protein>
    <recommendedName>
        <fullName evidence="1">DUF6598 domain-containing protein</fullName>
    </recommendedName>
</protein>
<dbReference type="PANTHER" id="PTHR33065:SF88">
    <property type="entry name" value="OS11G0104220 PROTEIN"/>
    <property type="match status" value="1"/>
</dbReference>
<reference evidence="2" key="1">
    <citation type="journal article" date="2017" name="Nature">
        <title>The genome of Chenopodium quinoa.</title>
        <authorList>
            <person name="Jarvis D.E."/>
            <person name="Ho Y.S."/>
            <person name="Lightfoot D.J."/>
            <person name="Schmoeckel S.M."/>
            <person name="Li B."/>
            <person name="Borm T.J.A."/>
            <person name="Ohyanagi H."/>
            <person name="Mineta K."/>
            <person name="Michell C.T."/>
            <person name="Saber N."/>
            <person name="Kharbatia N.M."/>
            <person name="Rupper R.R."/>
            <person name="Sharp A.R."/>
            <person name="Dally N."/>
            <person name="Boughton B.A."/>
            <person name="Woo Y.H."/>
            <person name="Gao G."/>
            <person name="Schijlen E.G.W.M."/>
            <person name="Guo X."/>
            <person name="Momin A.A."/>
            <person name="Negrao S."/>
            <person name="Al-Babili S."/>
            <person name="Gehring C."/>
            <person name="Roessner U."/>
            <person name="Jung C."/>
            <person name="Murphy K."/>
            <person name="Arold S.T."/>
            <person name="Gojobori T."/>
            <person name="van der Linden C.G."/>
            <person name="van Loo E.N."/>
            <person name="Jellen E.N."/>
            <person name="Maughan P.J."/>
            <person name="Tester M."/>
        </authorList>
    </citation>
    <scope>NUCLEOTIDE SEQUENCE [LARGE SCALE GENOMIC DNA]</scope>
    <source>
        <strain evidence="2">cv. PI 614886</strain>
    </source>
</reference>
<dbReference type="PANTHER" id="PTHR33065">
    <property type="entry name" value="OS07G0486400 PROTEIN"/>
    <property type="match status" value="1"/>
</dbReference>
<sequence>MDLDLKQYADKYYNVSIEEIQKIRVQNYSNVWFDATIRSLHERREWENFFGRRALRTQPLAHILSVAFKPKDESRNKPHAMYGYICVEYFDSKNNVVSELYKRERSEAEILGSDGLLTLKGPDYSFWPNYACMPLIKNKITLKLFDETGNIIARSFFLDETNTEDDYEQVKSMSIDCEQGSIIVKYICIPFGVHCRIEIKVCSSQGKQHDGLNVNGRIVARYANTYGNYSSEDCVLFEKHDFPVEINTAKRFPLSRLELSAKDGRMTSSSILLDDLAIHVHVAWFSHDVVGQRIDSKIVFPSSFELSWNLRAHQSKPWASLVEEVLVQLSLLQMKFSIKDTEDRLAIRGLVDWAASVLHFFVVFLNPKTGCGDVCPKIWGSLIAQYSCYDYTSRFNKDYYRIVLFEKIRDDLIQVSDDSRIPLSRSMIVVPSYASLIVNVDILFGKSDENFSCATKIEIGEGFKIVETNSYLLRIEVDWCEIK</sequence>
<feature type="domain" description="DUF6598" evidence="1">
    <location>
        <begin position="61"/>
        <end position="262"/>
    </location>
</feature>
<proteinExistence type="predicted"/>
<keyword evidence="3" id="KW-1185">Reference proteome</keyword>